<feature type="domain" description="CENP-V/GFA" evidence="4">
    <location>
        <begin position="8"/>
        <end position="120"/>
    </location>
</feature>
<comment type="similarity">
    <text evidence="1">Belongs to the Gfa family.</text>
</comment>
<evidence type="ECO:0000256" key="3">
    <source>
        <dbReference type="ARBA" id="ARBA00022833"/>
    </source>
</evidence>
<dbReference type="SUPFAM" id="SSF51316">
    <property type="entry name" value="Mss4-like"/>
    <property type="match status" value="1"/>
</dbReference>
<dbReference type="Gene3D" id="2.170.150.70">
    <property type="match status" value="1"/>
</dbReference>
<dbReference type="PROSITE" id="PS51891">
    <property type="entry name" value="CENP_V_GFA"/>
    <property type="match status" value="1"/>
</dbReference>
<dbReference type="GeneID" id="102806550"/>
<gene>
    <name evidence="6" type="primary">LOC102806550</name>
</gene>
<keyword evidence="3" id="KW-0862">Zinc</keyword>
<dbReference type="InterPro" id="IPR052355">
    <property type="entry name" value="CENP-V-like"/>
</dbReference>
<evidence type="ECO:0000256" key="1">
    <source>
        <dbReference type="ARBA" id="ARBA00005495"/>
    </source>
</evidence>
<proteinExistence type="inferred from homology"/>
<dbReference type="PANTHER" id="PTHR28620:SF1">
    <property type="entry name" value="CENP-V_GFA DOMAIN-CONTAINING PROTEIN"/>
    <property type="match status" value="1"/>
</dbReference>
<dbReference type="InterPro" id="IPR011057">
    <property type="entry name" value="Mss4-like_sf"/>
</dbReference>
<evidence type="ECO:0000259" key="4">
    <source>
        <dbReference type="PROSITE" id="PS51891"/>
    </source>
</evidence>
<dbReference type="RefSeq" id="XP_006815732.1">
    <property type="nucleotide sequence ID" value="XM_006815669.1"/>
</dbReference>
<evidence type="ECO:0000313" key="6">
    <source>
        <dbReference type="RefSeq" id="XP_006815732.1"/>
    </source>
</evidence>
<dbReference type="Proteomes" id="UP000694865">
    <property type="component" value="Unplaced"/>
</dbReference>
<keyword evidence="5" id="KW-1185">Reference proteome</keyword>
<organism evidence="5 6">
    <name type="scientific">Saccoglossus kowalevskii</name>
    <name type="common">Acorn worm</name>
    <dbReference type="NCBI Taxonomy" id="10224"/>
    <lineage>
        <taxon>Eukaryota</taxon>
        <taxon>Metazoa</taxon>
        <taxon>Hemichordata</taxon>
        <taxon>Enteropneusta</taxon>
        <taxon>Harrimaniidae</taxon>
        <taxon>Saccoglossus</taxon>
    </lineage>
</organism>
<dbReference type="PANTHER" id="PTHR28620">
    <property type="entry name" value="CENTROMERE PROTEIN V"/>
    <property type="match status" value="1"/>
</dbReference>
<keyword evidence="2" id="KW-0479">Metal-binding</keyword>
<accession>A0ABM0M6U1</accession>
<evidence type="ECO:0000256" key="2">
    <source>
        <dbReference type="ARBA" id="ARBA00022723"/>
    </source>
</evidence>
<dbReference type="Pfam" id="PF04828">
    <property type="entry name" value="GFA"/>
    <property type="match status" value="1"/>
</dbReference>
<reference evidence="6" key="1">
    <citation type="submission" date="2025-08" db="UniProtKB">
        <authorList>
            <consortium name="RefSeq"/>
        </authorList>
    </citation>
    <scope>IDENTIFICATION</scope>
    <source>
        <tissue evidence="6">Testes</tissue>
    </source>
</reference>
<protein>
    <submittedName>
        <fullName evidence="6">Centromere protein V-like</fullName>
    </submittedName>
</protein>
<dbReference type="InterPro" id="IPR006913">
    <property type="entry name" value="CENP-V/GFA"/>
</dbReference>
<evidence type="ECO:0000313" key="5">
    <source>
        <dbReference type="Proteomes" id="UP000694865"/>
    </source>
</evidence>
<sequence>MSSKLVRHVGGCHCGAVRFEVFAPDVVEVSECNCSICVKKQNHHFIVPNSKFKILQGEDNLTCYTFNTHVAKHTFCKTCGVQSFYSPRSNPDGKGIAIHCLDPGTMKDVTRASVDGANWEDFMAKNPSFKDKSKG</sequence>
<name>A0ABM0M6U1_SACKO</name>